<sequence length="250" mass="28246">MALNDDLYLGEFIGKSRKYNYVHATQHLSQWIQLYDAGTLADVYQIACEAAELLAASDHHPAVRLAVNNTIAMAVTKKRSWEIPSDSGDLFRAYNAGIRRLAVFEPSQIDMASAGERSIGWQIMATLAKITATKERQELLNRIVTGKLSHAKLLDLVKSRKPKLKRPPIPGNVLKVAHRALAESKEQLETIVDPKFDERLRHVVNRDEFAASLECVQKLLWEMQPLMLYAIDKIDWMRAEVAGNPPFDNQ</sequence>
<name>A0A5C6FMY1_9PLAN</name>
<dbReference type="Proteomes" id="UP000316476">
    <property type="component" value="Unassembled WGS sequence"/>
</dbReference>
<accession>A0A5C6FMY1</accession>
<evidence type="ECO:0000313" key="2">
    <source>
        <dbReference type="Proteomes" id="UP000316476"/>
    </source>
</evidence>
<comment type="caution">
    <text evidence="1">The sequence shown here is derived from an EMBL/GenBank/DDBJ whole genome shotgun (WGS) entry which is preliminary data.</text>
</comment>
<evidence type="ECO:0000313" key="1">
    <source>
        <dbReference type="EMBL" id="TWU62512.1"/>
    </source>
</evidence>
<protein>
    <submittedName>
        <fullName evidence="1">Uncharacterized protein</fullName>
    </submittedName>
</protein>
<dbReference type="RefSeq" id="WP_146415273.1">
    <property type="nucleotide sequence ID" value="NZ_SJPZ01000002.1"/>
</dbReference>
<dbReference type="EMBL" id="SJPZ01000002">
    <property type="protein sequence ID" value="TWU62512.1"/>
    <property type="molecule type" value="Genomic_DNA"/>
</dbReference>
<organism evidence="1 2">
    <name type="scientific">Crateriforma conspicua</name>
    <dbReference type="NCBI Taxonomy" id="2527996"/>
    <lineage>
        <taxon>Bacteria</taxon>
        <taxon>Pseudomonadati</taxon>
        <taxon>Planctomycetota</taxon>
        <taxon>Planctomycetia</taxon>
        <taxon>Planctomycetales</taxon>
        <taxon>Planctomycetaceae</taxon>
        <taxon>Crateriforma</taxon>
    </lineage>
</organism>
<gene>
    <name evidence="1" type="ORF">V7x_42470</name>
</gene>
<reference evidence="1 2" key="1">
    <citation type="submission" date="2019-02" db="EMBL/GenBank/DDBJ databases">
        <title>Deep-cultivation of Planctomycetes and their phenomic and genomic characterization uncovers novel biology.</title>
        <authorList>
            <person name="Wiegand S."/>
            <person name="Jogler M."/>
            <person name="Boedeker C."/>
            <person name="Pinto D."/>
            <person name="Vollmers J."/>
            <person name="Rivas-Marin E."/>
            <person name="Kohn T."/>
            <person name="Peeters S.H."/>
            <person name="Heuer A."/>
            <person name="Rast P."/>
            <person name="Oberbeckmann S."/>
            <person name="Bunk B."/>
            <person name="Jeske O."/>
            <person name="Meyerdierks A."/>
            <person name="Storesund J.E."/>
            <person name="Kallscheuer N."/>
            <person name="Luecker S."/>
            <person name="Lage O.M."/>
            <person name="Pohl T."/>
            <person name="Merkel B.J."/>
            <person name="Hornburger P."/>
            <person name="Mueller R.-W."/>
            <person name="Bruemmer F."/>
            <person name="Labrenz M."/>
            <person name="Spormann A.M."/>
            <person name="Op Den Camp H."/>
            <person name="Overmann J."/>
            <person name="Amann R."/>
            <person name="Jetten M.S.M."/>
            <person name="Mascher T."/>
            <person name="Medema M.H."/>
            <person name="Devos D.P."/>
            <person name="Kaster A.-K."/>
            <person name="Ovreas L."/>
            <person name="Rohde M."/>
            <person name="Galperin M.Y."/>
            <person name="Jogler C."/>
        </authorList>
    </citation>
    <scope>NUCLEOTIDE SEQUENCE [LARGE SCALE GENOMIC DNA]</scope>
    <source>
        <strain evidence="1 2">V7</strain>
    </source>
</reference>
<dbReference type="AlphaFoldDB" id="A0A5C6FMY1"/>
<proteinExistence type="predicted"/>